<proteinExistence type="predicted"/>
<accession>A0AAN6WLK7</accession>
<dbReference type="Proteomes" id="UP001302126">
    <property type="component" value="Unassembled WGS sequence"/>
</dbReference>
<reference evidence="2" key="1">
    <citation type="journal article" date="2023" name="Mol. Phylogenet. Evol.">
        <title>Genome-scale phylogeny and comparative genomics of the fungal order Sordariales.</title>
        <authorList>
            <person name="Hensen N."/>
            <person name="Bonometti L."/>
            <person name="Westerberg I."/>
            <person name="Brannstrom I.O."/>
            <person name="Guillou S."/>
            <person name="Cros-Aarteil S."/>
            <person name="Calhoun S."/>
            <person name="Haridas S."/>
            <person name="Kuo A."/>
            <person name="Mondo S."/>
            <person name="Pangilinan J."/>
            <person name="Riley R."/>
            <person name="LaButti K."/>
            <person name="Andreopoulos B."/>
            <person name="Lipzen A."/>
            <person name="Chen C."/>
            <person name="Yan M."/>
            <person name="Daum C."/>
            <person name="Ng V."/>
            <person name="Clum A."/>
            <person name="Steindorff A."/>
            <person name="Ohm R.A."/>
            <person name="Martin F."/>
            <person name="Silar P."/>
            <person name="Natvig D.O."/>
            <person name="Lalanne C."/>
            <person name="Gautier V."/>
            <person name="Ament-Velasquez S.L."/>
            <person name="Kruys A."/>
            <person name="Hutchinson M.I."/>
            <person name="Powell A.J."/>
            <person name="Barry K."/>
            <person name="Miller A.N."/>
            <person name="Grigoriev I.V."/>
            <person name="Debuchy R."/>
            <person name="Gladieux P."/>
            <person name="Hiltunen Thoren M."/>
            <person name="Johannesson H."/>
        </authorList>
    </citation>
    <scope>NUCLEOTIDE SEQUENCE</scope>
    <source>
        <strain evidence="2">PSN309</strain>
    </source>
</reference>
<dbReference type="EMBL" id="MU864519">
    <property type="protein sequence ID" value="KAK4183853.1"/>
    <property type="molecule type" value="Genomic_DNA"/>
</dbReference>
<evidence type="ECO:0000313" key="2">
    <source>
        <dbReference type="EMBL" id="KAK4183853.1"/>
    </source>
</evidence>
<feature type="transmembrane region" description="Helical" evidence="1">
    <location>
        <begin position="12"/>
        <end position="31"/>
    </location>
</feature>
<keyword evidence="1" id="KW-0812">Transmembrane</keyword>
<dbReference type="AlphaFoldDB" id="A0AAN6WLK7"/>
<comment type="caution">
    <text evidence="2">The sequence shown here is derived from an EMBL/GenBank/DDBJ whole genome shotgun (WGS) entry which is preliminary data.</text>
</comment>
<keyword evidence="1" id="KW-1133">Transmembrane helix</keyword>
<organism evidence="2 3">
    <name type="scientific">Podospora australis</name>
    <dbReference type="NCBI Taxonomy" id="1536484"/>
    <lineage>
        <taxon>Eukaryota</taxon>
        <taxon>Fungi</taxon>
        <taxon>Dikarya</taxon>
        <taxon>Ascomycota</taxon>
        <taxon>Pezizomycotina</taxon>
        <taxon>Sordariomycetes</taxon>
        <taxon>Sordariomycetidae</taxon>
        <taxon>Sordariales</taxon>
        <taxon>Podosporaceae</taxon>
        <taxon>Podospora</taxon>
    </lineage>
</organism>
<sequence>MLWDATTTNYVVSVLAQISAILIVAAIKSLLGIVRTALVLRPQGSSLATWARLGSSDWWTIVQFAWANSFLNPWCNIRTIIKFQAEFDYYFVVSNNTIEVYAGLVLPNIQMLEFFEATEVAMFFVTWGAVFLSNPMFAVEFSMPGCPVNAGPYCSLVA</sequence>
<protein>
    <submittedName>
        <fullName evidence="2">Uncharacterized protein</fullName>
    </submittedName>
</protein>
<reference evidence="2" key="2">
    <citation type="submission" date="2023-05" db="EMBL/GenBank/DDBJ databases">
        <authorList>
            <consortium name="Lawrence Berkeley National Laboratory"/>
            <person name="Steindorff A."/>
            <person name="Hensen N."/>
            <person name="Bonometti L."/>
            <person name="Westerberg I."/>
            <person name="Brannstrom I.O."/>
            <person name="Guillou S."/>
            <person name="Cros-Aarteil S."/>
            <person name="Calhoun S."/>
            <person name="Haridas S."/>
            <person name="Kuo A."/>
            <person name="Mondo S."/>
            <person name="Pangilinan J."/>
            <person name="Riley R."/>
            <person name="Labutti K."/>
            <person name="Andreopoulos B."/>
            <person name="Lipzen A."/>
            <person name="Chen C."/>
            <person name="Yanf M."/>
            <person name="Daum C."/>
            <person name="Ng V."/>
            <person name="Clum A."/>
            <person name="Ohm R."/>
            <person name="Martin F."/>
            <person name="Silar P."/>
            <person name="Natvig D."/>
            <person name="Lalanne C."/>
            <person name="Gautier V."/>
            <person name="Ament-Velasquez S.L."/>
            <person name="Kruys A."/>
            <person name="Hutchinson M.I."/>
            <person name="Powell A.J."/>
            <person name="Barry K."/>
            <person name="Miller A.N."/>
            <person name="Grigoriev I.V."/>
            <person name="Debuchy R."/>
            <person name="Gladieux P."/>
            <person name="Thoren M.H."/>
            <person name="Johannesson H."/>
        </authorList>
    </citation>
    <scope>NUCLEOTIDE SEQUENCE</scope>
    <source>
        <strain evidence="2">PSN309</strain>
    </source>
</reference>
<evidence type="ECO:0000256" key="1">
    <source>
        <dbReference type="SAM" id="Phobius"/>
    </source>
</evidence>
<evidence type="ECO:0000313" key="3">
    <source>
        <dbReference type="Proteomes" id="UP001302126"/>
    </source>
</evidence>
<name>A0AAN6WLK7_9PEZI</name>
<gene>
    <name evidence="2" type="ORF">QBC35DRAFT_82563</name>
</gene>
<keyword evidence="1" id="KW-0472">Membrane</keyword>
<keyword evidence="3" id="KW-1185">Reference proteome</keyword>